<keyword evidence="2" id="KW-1133">Transmembrane helix</keyword>
<feature type="coiled-coil region" evidence="1">
    <location>
        <begin position="23"/>
        <end position="52"/>
    </location>
</feature>
<feature type="transmembrane region" description="Helical" evidence="2">
    <location>
        <begin position="112"/>
        <end position="129"/>
    </location>
</feature>
<reference evidence="4" key="1">
    <citation type="journal article" date="2019" name="Int. J. Syst. Evol. Microbiol.">
        <title>The Global Catalogue of Microorganisms (GCM) 10K type strain sequencing project: providing services to taxonomists for standard genome sequencing and annotation.</title>
        <authorList>
            <consortium name="The Broad Institute Genomics Platform"/>
            <consortium name="The Broad Institute Genome Sequencing Center for Infectious Disease"/>
            <person name="Wu L."/>
            <person name="Ma J."/>
        </authorList>
    </citation>
    <scope>NUCLEOTIDE SEQUENCE [LARGE SCALE GENOMIC DNA]</scope>
    <source>
        <strain evidence="4">JCM 18077</strain>
    </source>
</reference>
<evidence type="ECO:0000313" key="3">
    <source>
        <dbReference type="EMBL" id="GAA4758913.1"/>
    </source>
</evidence>
<dbReference type="RefSeq" id="WP_345314445.1">
    <property type="nucleotide sequence ID" value="NZ_BAABIE010000027.1"/>
</dbReference>
<feature type="transmembrane region" description="Helical" evidence="2">
    <location>
        <begin position="296"/>
        <end position="316"/>
    </location>
</feature>
<keyword evidence="4" id="KW-1185">Reference proteome</keyword>
<proteinExistence type="predicted"/>
<organism evidence="3 4">
    <name type="scientific">Gordonia alkaliphila</name>
    <dbReference type="NCBI Taxonomy" id="1053547"/>
    <lineage>
        <taxon>Bacteria</taxon>
        <taxon>Bacillati</taxon>
        <taxon>Actinomycetota</taxon>
        <taxon>Actinomycetes</taxon>
        <taxon>Mycobacteriales</taxon>
        <taxon>Gordoniaceae</taxon>
        <taxon>Gordonia</taxon>
    </lineage>
</organism>
<feature type="transmembrane region" description="Helical" evidence="2">
    <location>
        <begin position="72"/>
        <end position="92"/>
    </location>
</feature>
<sequence>MEVNEGLDTLIAAAALSPLAVVEARETREARAAEAERERMERERQAEAERARVAAASAAEKRQRLARANGGAIARLLLTIPYGIIYFVGFGATNVGNEDFDDSTIVDSLVEIAITAVICVAVCWVADYVFGQPQRWVTALVVAATFSFGWSMVEPTSAGAVPPIITAMIGYLIAMAITRLVPGVSDQRTVEASLNGTQSMWAWWATVLAWLGFPLAIMQLVASVSPQAGVTVQNWVLELYYDGWEWYRSMLDWFGGLSRLGDDAAVAWVIPFMIAVFIVTTGRRERENSSSRLSRIEAVIVAASAVAMVIAVLMQWTFAMTFVALLALVAGILGGMVWAFAFFTS</sequence>
<dbReference type="Proteomes" id="UP001500822">
    <property type="component" value="Unassembled WGS sequence"/>
</dbReference>
<protein>
    <submittedName>
        <fullName evidence="3">Uncharacterized protein</fullName>
    </submittedName>
</protein>
<evidence type="ECO:0000313" key="4">
    <source>
        <dbReference type="Proteomes" id="UP001500822"/>
    </source>
</evidence>
<feature type="transmembrane region" description="Helical" evidence="2">
    <location>
        <begin position="265"/>
        <end position="284"/>
    </location>
</feature>
<keyword evidence="2" id="KW-0812">Transmembrane</keyword>
<comment type="caution">
    <text evidence="3">The sequence shown here is derived from an EMBL/GenBank/DDBJ whole genome shotgun (WGS) entry which is preliminary data.</text>
</comment>
<feature type="transmembrane region" description="Helical" evidence="2">
    <location>
        <begin position="322"/>
        <end position="343"/>
    </location>
</feature>
<name>A0ABP8ZL11_9ACTN</name>
<dbReference type="EMBL" id="BAABIE010000027">
    <property type="protein sequence ID" value="GAA4758913.1"/>
    <property type="molecule type" value="Genomic_DNA"/>
</dbReference>
<evidence type="ECO:0000256" key="2">
    <source>
        <dbReference type="SAM" id="Phobius"/>
    </source>
</evidence>
<evidence type="ECO:0000256" key="1">
    <source>
        <dbReference type="SAM" id="Coils"/>
    </source>
</evidence>
<gene>
    <name evidence="3" type="ORF">GCM10023217_34230</name>
</gene>
<feature type="transmembrane region" description="Helical" evidence="2">
    <location>
        <begin position="201"/>
        <end position="222"/>
    </location>
</feature>
<feature type="transmembrane region" description="Helical" evidence="2">
    <location>
        <begin position="159"/>
        <end position="181"/>
    </location>
</feature>
<accession>A0ABP8ZL11</accession>
<feature type="transmembrane region" description="Helical" evidence="2">
    <location>
        <begin position="136"/>
        <end position="153"/>
    </location>
</feature>
<keyword evidence="2" id="KW-0472">Membrane</keyword>
<keyword evidence="1" id="KW-0175">Coiled coil</keyword>